<keyword evidence="1" id="KW-0444">Lipid biosynthesis</keyword>
<reference evidence="7 8" key="1">
    <citation type="submission" date="2013-05" db="EMBL/GenBank/DDBJ databases">
        <title>Drechslerella stenobrocha genome reveals carnivorous origination and mechanical trapping mechanism of predatory fungi.</title>
        <authorList>
            <person name="Liu X."/>
            <person name="Zhang W."/>
            <person name="Liu K."/>
        </authorList>
    </citation>
    <scope>NUCLEOTIDE SEQUENCE [LARGE SCALE GENOMIC DNA]</scope>
    <source>
        <strain evidence="7 8">248</strain>
    </source>
</reference>
<dbReference type="SUPFAM" id="SSF51735">
    <property type="entry name" value="NAD(P)-binding Rossmann-fold domains"/>
    <property type="match status" value="1"/>
</dbReference>
<dbReference type="GO" id="GO:0005811">
    <property type="term" value="C:lipid droplet"/>
    <property type="evidence" value="ECO:0007669"/>
    <property type="project" value="TreeGrafter"/>
</dbReference>
<dbReference type="InterPro" id="IPR051593">
    <property type="entry name" value="Ergosterol_Biosynth_ERG27"/>
</dbReference>
<dbReference type="GO" id="GO:0006696">
    <property type="term" value="P:ergosterol biosynthetic process"/>
    <property type="evidence" value="ECO:0007669"/>
    <property type="project" value="TreeGrafter"/>
</dbReference>
<evidence type="ECO:0000256" key="3">
    <source>
        <dbReference type="ARBA" id="ARBA00022955"/>
    </source>
</evidence>
<dbReference type="GO" id="GO:0005789">
    <property type="term" value="C:endoplasmic reticulum membrane"/>
    <property type="evidence" value="ECO:0007669"/>
    <property type="project" value="TreeGrafter"/>
</dbReference>
<keyword evidence="8" id="KW-1185">Reference proteome</keyword>
<comment type="similarity">
    <text evidence="6">Belongs to the short-chain dehydrogenases/reductases (SDR) family. ERG27 subfamily.</text>
</comment>
<dbReference type="AlphaFoldDB" id="W7I5T5"/>
<evidence type="ECO:0008006" key="9">
    <source>
        <dbReference type="Google" id="ProtNLM"/>
    </source>
</evidence>
<keyword evidence="2" id="KW-0521">NADP</keyword>
<evidence type="ECO:0000256" key="4">
    <source>
        <dbReference type="ARBA" id="ARBA00023002"/>
    </source>
</evidence>
<dbReference type="HOGENOM" id="CLU_029944_0_0_1"/>
<keyword evidence="5" id="KW-0443">Lipid metabolism</keyword>
<keyword evidence="3" id="KW-0752">Steroid biosynthesis</keyword>
<evidence type="ECO:0000313" key="7">
    <source>
        <dbReference type="EMBL" id="EWC44080.1"/>
    </source>
</evidence>
<dbReference type="Proteomes" id="UP000024837">
    <property type="component" value="Unassembled WGS sequence"/>
</dbReference>
<accession>W7I5T5</accession>
<keyword evidence="4" id="KW-0560">Oxidoreductase</keyword>
<dbReference type="GO" id="GO:0000253">
    <property type="term" value="F:3-beta-hydroxysteroid 3-dehydrogenase (NADP+) activity"/>
    <property type="evidence" value="ECO:0007669"/>
    <property type="project" value="TreeGrafter"/>
</dbReference>
<dbReference type="EMBL" id="KI966447">
    <property type="protein sequence ID" value="EWC44080.1"/>
    <property type="molecule type" value="Genomic_DNA"/>
</dbReference>
<protein>
    <recommendedName>
        <fullName evidence="9">3-keto-steroid reductase</fullName>
    </recommendedName>
</protein>
<evidence type="ECO:0000256" key="6">
    <source>
        <dbReference type="ARBA" id="ARBA00023593"/>
    </source>
</evidence>
<dbReference type="OrthoDB" id="9989144at2759"/>
<evidence type="ECO:0000256" key="2">
    <source>
        <dbReference type="ARBA" id="ARBA00022857"/>
    </source>
</evidence>
<evidence type="ECO:0000313" key="8">
    <source>
        <dbReference type="Proteomes" id="UP000024837"/>
    </source>
</evidence>
<dbReference type="GO" id="GO:0005741">
    <property type="term" value="C:mitochondrial outer membrane"/>
    <property type="evidence" value="ECO:0007669"/>
    <property type="project" value="TreeGrafter"/>
</dbReference>
<sequence length="403" mass="44326">MESRRPPIIALITGANSGLGYGIACRLIVEFFAQQTLAPASSDPDSLEICLATRSHEKAKAAIESLSAFASSKLSGDARRRLTLHYVTLDLASLVSVTAAATELTRRYARIHYLFCNAAVIPIIRLDWLKAVRQFSTSLVDAMTLPRYQVQRVGWLTDAHDALLPTSEESLPTIPQSGVPLSPLGAVFTANVFGHYYLVREIMGLLHAPLGQESGASRVIWIGSISCNPLSFDAEDIQALKSTTPYESSKALMDILVLGSHLPQAKQHFCSYTARTDANAGAEETAPPIFLVAHPGLISTPIIPLPWWQAYGKVMGFWLCKAVGSPWHCIDPYIGANAPVWLALSPHVDLAKGKKWGSGSRWTNPEVIFETKVEIDIAENSERVWSEMEQLRMFWKSRLDLKT</sequence>
<evidence type="ECO:0000256" key="1">
    <source>
        <dbReference type="ARBA" id="ARBA00022516"/>
    </source>
</evidence>
<dbReference type="InterPro" id="IPR036291">
    <property type="entry name" value="NAD(P)-bd_dom_sf"/>
</dbReference>
<dbReference type="Gene3D" id="3.40.50.720">
    <property type="entry name" value="NAD(P)-binding Rossmann-like Domain"/>
    <property type="match status" value="1"/>
</dbReference>
<gene>
    <name evidence="7" type="ORF">DRE_07215</name>
</gene>
<organism evidence="7 8">
    <name type="scientific">Drechslerella stenobrocha 248</name>
    <dbReference type="NCBI Taxonomy" id="1043628"/>
    <lineage>
        <taxon>Eukaryota</taxon>
        <taxon>Fungi</taxon>
        <taxon>Dikarya</taxon>
        <taxon>Ascomycota</taxon>
        <taxon>Pezizomycotina</taxon>
        <taxon>Orbiliomycetes</taxon>
        <taxon>Orbiliales</taxon>
        <taxon>Orbiliaceae</taxon>
        <taxon>Drechslerella</taxon>
    </lineage>
</organism>
<evidence type="ECO:0000256" key="5">
    <source>
        <dbReference type="ARBA" id="ARBA00023098"/>
    </source>
</evidence>
<dbReference type="PANTHER" id="PTHR43647">
    <property type="entry name" value="DEHYDROGENASE"/>
    <property type="match status" value="1"/>
</dbReference>
<dbReference type="PANTHER" id="PTHR43647:SF1">
    <property type="entry name" value="3-KETO-STEROID REDUCTASE ERG27"/>
    <property type="match status" value="1"/>
</dbReference>
<proteinExistence type="inferred from homology"/>
<name>W7I5T5_9PEZI</name>